<protein>
    <recommendedName>
        <fullName evidence="4">HTH araC/xylS-type domain-containing protein</fullName>
    </recommendedName>
</protein>
<keyword evidence="2" id="KW-0238">DNA-binding</keyword>
<feature type="domain" description="HTH araC/xylS-type" evidence="4">
    <location>
        <begin position="272"/>
        <end position="373"/>
    </location>
</feature>
<sequence>MTSQNSERRRSSRAARAGYAPGRCRAASRRLAVWCQRRPGREGREMGVALHFATRDVHATERVALWEQHNARALLSLQCRTLDDEPLDATEANVDLGSLSCARVTATPHVVERTAREIRTSETDGLALYFTLRGESFFYQRDGVHVLRPGTLLICDVNQPFMRGFAGGLEELVLRVPRRLLDTLGGGGPVGRGPATMDFSSRATARPTAHTLAALVSSAMRTQTVDVSGRAAPDAVGSAAVGPAADVEQRAIDLLRSILANDDLHGLAAVRSAAQAALGRRLRDPRVSVRHIADDIGVSERQLSRAFAETGTGPARVLLELRLELADRTLRDPASTLSTVGEVAAACGFSSHSHFTRVYRDRFGMTPAQVRATRADPR</sequence>
<dbReference type="PANTHER" id="PTHR46796:SF6">
    <property type="entry name" value="ARAC SUBFAMILY"/>
    <property type="match status" value="1"/>
</dbReference>
<name>A0A3E0VEV1_9MICO</name>
<dbReference type="InterPro" id="IPR050204">
    <property type="entry name" value="AraC_XylS_family_regulators"/>
</dbReference>
<dbReference type="GO" id="GO:0043565">
    <property type="term" value="F:sequence-specific DNA binding"/>
    <property type="evidence" value="ECO:0007669"/>
    <property type="project" value="InterPro"/>
</dbReference>
<dbReference type="InterPro" id="IPR035418">
    <property type="entry name" value="AraC-bd_2"/>
</dbReference>
<dbReference type="InterPro" id="IPR018060">
    <property type="entry name" value="HTH_AraC"/>
</dbReference>
<organism evidence="5 6">
    <name type="scientific">Subtercola boreus</name>
    <dbReference type="NCBI Taxonomy" id="120213"/>
    <lineage>
        <taxon>Bacteria</taxon>
        <taxon>Bacillati</taxon>
        <taxon>Actinomycetota</taxon>
        <taxon>Actinomycetes</taxon>
        <taxon>Micrococcales</taxon>
        <taxon>Microbacteriaceae</taxon>
        <taxon>Subtercola</taxon>
    </lineage>
</organism>
<evidence type="ECO:0000256" key="2">
    <source>
        <dbReference type="ARBA" id="ARBA00023125"/>
    </source>
</evidence>
<dbReference type="Gene3D" id="1.10.10.60">
    <property type="entry name" value="Homeodomain-like"/>
    <property type="match status" value="1"/>
</dbReference>
<evidence type="ECO:0000256" key="1">
    <source>
        <dbReference type="ARBA" id="ARBA00023015"/>
    </source>
</evidence>
<keyword evidence="1" id="KW-0805">Transcription regulation</keyword>
<dbReference type="EMBL" id="NBWZ01000001">
    <property type="protein sequence ID" value="RFA07900.1"/>
    <property type="molecule type" value="Genomic_DNA"/>
</dbReference>
<evidence type="ECO:0000259" key="4">
    <source>
        <dbReference type="PROSITE" id="PS01124"/>
    </source>
</evidence>
<dbReference type="SMART" id="SM00342">
    <property type="entry name" value="HTH_ARAC"/>
    <property type="match status" value="1"/>
</dbReference>
<proteinExistence type="predicted"/>
<keyword evidence="3" id="KW-0804">Transcription</keyword>
<dbReference type="AlphaFoldDB" id="A0A3E0VEV1"/>
<evidence type="ECO:0000313" key="5">
    <source>
        <dbReference type="EMBL" id="RFA07900.1"/>
    </source>
</evidence>
<dbReference type="PROSITE" id="PS01124">
    <property type="entry name" value="HTH_ARAC_FAMILY_2"/>
    <property type="match status" value="1"/>
</dbReference>
<dbReference type="Pfam" id="PF12833">
    <property type="entry name" value="HTH_18"/>
    <property type="match status" value="1"/>
</dbReference>
<keyword evidence="6" id="KW-1185">Reference proteome</keyword>
<dbReference type="GO" id="GO:0003700">
    <property type="term" value="F:DNA-binding transcription factor activity"/>
    <property type="evidence" value="ECO:0007669"/>
    <property type="project" value="InterPro"/>
</dbReference>
<dbReference type="OrthoDB" id="9799345at2"/>
<dbReference type="PANTHER" id="PTHR46796">
    <property type="entry name" value="HTH-TYPE TRANSCRIPTIONAL ACTIVATOR RHAS-RELATED"/>
    <property type="match status" value="1"/>
</dbReference>
<gene>
    <name evidence="5" type="ORF">B7R54_00735</name>
</gene>
<evidence type="ECO:0000313" key="6">
    <source>
        <dbReference type="Proteomes" id="UP000256486"/>
    </source>
</evidence>
<dbReference type="SUPFAM" id="SSF46689">
    <property type="entry name" value="Homeodomain-like"/>
    <property type="match status" value="1"/>
</dbReference>
<evidence type="ECO:0000256" key="3">
    <source>
        <dbReference type="ARBA" id="ARBA00023163"/>
    </source>
</evidence>
<dbReference type="InterPro" id="IPR009057">
    <property type="entry name" value="Homeodomain-like_sf"/>
</dbReference>
<accession>A0A3E0VEV1</accession>
<dbReference type="InterPro" id="IPR020449">
    <property type="entry name" value="Tscrpt_reg_AraC-type_HTH"/>
</dbReference>
<comment type="caution">
    <text evidence="5">The sequence shown here is derived from an EMBL/GenBank/DDBJ whole genome shotgun (WGS) entry which is preliminary data.</text>
</comment>
<dbReference type="Proteomes" id="UP000256486">
    <property type="component" value="Unassembled WGS sequence"/>
</dbReference>
<dbReference type="PRINTS" id="PR00032">
    <property type="entry name" value="HTHARAC"/>
</dbReference>
<dbReference type="Pfam" id="PF14525">
    <property type="entry name" value="AraC_binding_2"/>
    <property type="match status" value="1"/>
</dbReference>
<reference evidence="5 6" key="1">
    <citation type="submission" date="2017-04" db="EMBL/GenBank/DDBJ databases">
        <title>Comparative genome analysis of Subtercola boreus.</title>
        <authorList>
            <person name="Cho Y.-J."/>
            <person name="Cho A."/>
            <person name="Kim O.-S."/>
            <person name="Lee J.-I."/>
        </authorList>
    </citation>
    <scope>NUCLEOTIDE SEQUENCE [LARGE SCALE GENOMIC DNA]</scope>
    <source>
        <strain evidence="5 6">K300</strain>
    </source>
</reference>